<sequence length="609" mass="67047">MASLQSSFTVLATTPTPRNSSLSKPSLLPTTNARRSHRFRVSCSSNGGGGVDRRNMLLGLGGLYGASNLISGRKANADPILPPDLSQCDPTGATTTSGGQTVSLDVDCCPPYTDIQSDYKLPSFTTPRPSGGGSSSEMQNLEFGGESAGTDTDEDVVITGNQEEGGATSSQHTQNTGEQESPRMRDLDVTDPDDPRGFTQQANIHCAYCNGPYDQPDHPGLDLQVHNSWLFFPFHRWYLYFFERILGSLIDDPTFAIPYWNWDNPRGMFMPEMFTFPGTPAYDANRDPSHIPTGTNPVVTLNVGSTVTDPVQIISNNLTQMYNEMIGTPASATDFMGQPYRDGDAPHGFSGGGTSEQGSHTAIHVWVGDPNNEYNEDMGNFYSAGRDPLFYCHHANVDRMWTLWKDIPADYSKEITDPDFLKSAFMFYDKNKNLVRVTVADALDYKRMGYEYEPSNTPWMNYRPQQRLVPANLESLSKTAQTVAKLFPLTLNNTVKVIVPKPATGKADETLVIENIVTDNTKLVKFGVFINDEDDKPEEVDRAEYAGSFTQLPHRVKAKQSTGNLRLNLKELYENINIADDKSVVVTIVPIINGSAVTIGSVKIVPRVA</sequence>
<dbReference type="InterPro" id="IPR002227">
    <property type="entry name" value="Tyrosinase_Cu-bd"/>
</dbReference>
<evidence type="ECO:0000256" key="5">
    <source>
        <dbReference type="ARBA" id="ARBA00023002"/>
    </source>
</evidence>
<name>A0A8X8WNL1_SALSN</name>
<evidence type="ECO:0000256" key="6">
    <source>
        <dbReference type="ARBA" id="ARBA00023008"/>
    </source>
</evidence>
<feature type="region of interest" description="Disordered" evidence="8">
    <location>
        <begin position="1"/>
        <end position="33"/>
    </location>
</feature>
<comment type="cofactor">
    <cofactor evidence="1">
        <name>Cu(2+)</name>
        <dbReference type="ChEBI" id="CHEBI:29036"/>
    </cofactor>
</comment>
<comment type="similarity">
    <text evidence="2">Belongs to the tyrosinase family.</text>
</comment>
<evidence type="ECO:0000256" key="3">
    <source>
        <dbReference type="ARBA" id="ARBA00022723"/>
    </source>
</evidence>
<reference evidence="11" key="2">
    <citation type="submission" date="2020-08" db="EMBL/GenBank/DDBJ databases">
        <title>Plant Genome Project.</title>
        <authorList>
            <person name="Zhang R.-G."/>
        </authorList>
    </citation>
    <scope>NUCLEOTIDE SEQUENCE</scope>
    <source>
        <strain evidence="11">Huo1</strain>
        <tissue evidence="11">Leaf</tissue>
    </source>
</reference>
<dbReference type="PROSITE" id="PS00498">
    <property type="entry name" value="TYROSINASE_2"/>
    <property type="match status" value="1"/>
</dbReference>
<feature type="region of interest" description="Disordered" evidence="8">
    <location>
        <begin position="117"/>
        <end position="196"/>
    </location>
</feature>
<gene>
    <name evidence="11" type="ORF">SASPL_139562</name>
</gene>
<dbReference type="SUPFAM" id="SSF48056">
    <property type="entry name" value="Di-copper centre-containing domain"/>
    <property type="match status" value="1"/>
</dbReference>
<evidence type="ECO:0000256" key="8">
    <source>
        <dbReference type="SAM" id="MobiDB-lite"/>
    </source>
</evidence>
<dbReference type="InterPro" id="IPR008922">
    <property type="entry name" value="Di-copper_centre_dom_sf"/>
</dbReference>
<dbReference type="Proteomes" id="UP000298416">
    <property type="component" value="Unassembled WGS sequence"/>
</dbReference>
<proteinExistence type="inferred from homology"/>
<dbReference type="PANTHER" id="PTHR11474:SF123">
    <property type="entry name" value="CATECHOL OXIDASE"/>
    <property type="match status" value="1"/>
</dbReference>
<dbReference type="Pfam" id="PF12142">
    <property type="entry name" value="PPO1_DWL"/>
    <property type="match status" value="1"/>
</dbReference>
<feature type="compositionally biased region" description="Polar residues" evidence="8">
    <location>
        <begin position="159"/>
        <end position="179"/>
    </location>
</feature>
<evidence type="ECO:0000256" key="4">
    <source>
        <dbReference type="ARBA" id="ARBA00022784"/>
    </source>
</evidence>
<reference evidence="11" key="1">
    <citation type="submission" date="2018-01" db="EMBL/GenBank/DDBJ databases">
        <authorList>
            <person name="Mao J.F."/>
        </authorList>
    </citation>
    <scope>NUCLEOTIDE SEQUENCE</scope>
    <source>
        <strain evidence="11">Huo1</strain>
        <tissue evidence="11">Leaf</tissue>
    </source>
</reference>
<dbReference type="EMBL" id="PNBA02000015">
    <property type="protein sequence ID" value="KAG6398110.1"/>
    <property type="molecule type" value="Genomic_DNA"/>
</dbReference>
<dbReference type="InterPro" id="IPR022739">
    <property type="entry name" value="Polyphenol_oxidase_cen"/>
</dbReference>
<dbReference type="Pfam" id="PF00264">
    <property type="entry name" value="Tyrosinase"/>
    <property type="match status" value="1"/>
</dbReference>
<keyword evidence="5" id="KW-0560">Oxidoreductase</keyword>
<keyword evidence="6" id="KW-0186">Copper</keyword>
<dbReference type="GO" id="GO:0046872">
    <property type="term" value="F:metal ion binding"/>
    <property type="evidence" value="ECO:0007669"/>
    <property type="project" value="UniProtKB-KW"/>
</dbReference>
<feature type="compositionally biased region" description="Basic and acidic residues" evidence="8">
    <location>
        <begin position="180"/>
        <end position="196"/>
    </location>
</feature>
<dbReference type="InterPro" id="IPR022740">
    <property type="entry name" value="Polyphenol_oxidase_C"/>
</dbReference>
<evidence type="ECO:0000256" key="2">
    <source>
        <dbReference type="ARBA" id="ARBA00009928"/>
    </source>
</evidence>
<evidence type="ECO:0000313" key="12">
    <source>
        <dbReference type="Proteomes" id="UP000298416"/>
    </source>
</evidence>
<evidence type="ECO:0000259" key="9">
    <source>
        <dbReference type="PROSITE" id="PS00497"/>
    </source>
</evidence>
<keyword evidence="3" id="KW-0479">Metal-binding</keyword>
<evidence type="ECO:0000256" key="1">
    <source>
        <dbReference type="ARBA" id="ARBA00001973"/>
    </source>
</evidence>
<evidence type="ECO:0000256" key="7">
    <source>
        <dbReference type="ARBA" id="ARBA00023157"/>
    </source>
</evidence>
<dbReference type="PANTHER" id="PTHR11474">
    <property type="entry name" value="TYROSINASE FAMILY MEMBER"/>
    <property type="match status" value="1"/>
</dbReference>
<accession>A0A8X8WNL1</accession>
<keyword evidence="12" id="KW-1185">Reference proteome</keyword>
<dbReference type="InterPro" id="IPR050316">
    <property type="entry name" value="Tyrosinase/Hemocyanin"/>
</dbReference>
<feature type="compositionally biased region" description="Polar residues" evidence="8">
    <location>
        <begin position="1"/>
        <end position="19"/>
    </location>
</feature>
<comment type="caution">
    <text evidence="11">The sequence shown here is derived from an EMBL/GenBank/DDBJ whole genome shotgun (WGS) entry which is preliminary data.</text>
</comment>
<feature type="domain" description="Tyrosinase copper-binding" evidence="10">
    <location>
        <begin position="387"/>
        <end position="398"/>
    </location>
</feature>
<evidence type="ECO:0000313" key="11">
    <source>
        <dbReference type="EMBL" id="KAG6398110.1"/>
    </source>
</evidence>
<feature type="compositionally biased region" description="Low complexity" evidence="8">
    <location>
        <begin position="20"/>
        <end position="29"/>
    </location>
</feature>
<dbReference type="Pfam" id="PF12143">
    <property type="entry name" value="PPO1_KFDV"/>
    <property type="match status" value="1"/>
</dbReference>
<organism evidence="11">
    <name type="scientific">Salvia splendens</name>
    <name type="common">Scarlet sage</name>
    <dbReference type="NCBI Taxonomy" id="180675"/>
    <lineage>
        <taxon>Eukaryota</taxon>
        <taxon>Viridiplantae</taxon>
        <taxon>Streptophyta</taxon>
        <taxon>Embryophyta</taxon>
        <taxon>Tracheophyta</taxon>
        <taxon>Spermatophyta</taxon>
        <taxon>Magnoliopsida</taxon>
        <taxon>eudicotyledons</taxon>
        <taxon>Gunneridae</taxon>
        <taxon>Pentapetalae</taxon>
        <taxon>asterids</taxon>
        <taxon>lamiids</taxon>
        <taxon>Lamiales</taxon>
        <taxon>Lamiaceae</taxon>
        <taxon>Nepetoideae</taxon>
        <taxon>Mentheae</taxon>
        <taxon>Salviinae</taxon>
        <taxon>Salvia</taxon>
        <taxon>Salvia subgen. Calosphace</taxon>
        <taxon>core Calosphace</taxon>
    </lineage>
</organism>
<dbReference type="Gene3D" id="1.10.1280.10">
    <property type="entry name" value="Di-copper center containing domain from catechol oxidase"/>
    <property type="match status" value="1"/>
</dbReference>
<dbReference type="AlphaFoldDB" id="A0A8X8WNL1"/>
<dbReference type="PRINTS" id="PR00092">
    <property type="entry name" value="TYROSINASE"/>
</dbReference>
<protein>
    <recommendedName>
        <fullName evidence="9 10">Tyrosinase copper-binding domain-containing protein</fullName>
    </recommendedName>
</protein>
<dbReference type="GO" id="GO:0004097">
    <property type="term" value="F:catechol oxidase activity"/>
    <property type="evidence" value="ECO:0007669"/>
    <property type="project" value="InterPro"/>
</dbReference>
<dbReference type="PROSITE" id="PS00497">
    <property type="entry name" value="TYROSINASE_1"/>
    <property type="match status" value="1"/>
</dbReference>
<keyword evidence="4" id="KW-0883">Thioether bond</keyword>
<evidence type="ECO:0000259" key="10">
    <source>
        <dbReference type="PROSITE" id="PS00498"/>
    </source>
</evidence>
<keyword evidence="7" id="KW-1015">Disulfide bond</keyword>
<feature type="domain" description="Tyrosinase copper-binding" evidence="9">
    <location>
        <begin position="226"/>
        <end position="243"/>
    </location>
</feature>